<name>A0ABP0FUU7_CLALP</name>
<keyword evidence="2" id="KW-1185">Reference proteome</keyword>
<sequence length="123" mass="13591">MSASAAAKFSPRIRCASNDCALPKLVTVSSKDANCNPRWGENSERMPPLAVDKNNNVECTCVDTENIIMCKICGHLIKGRIMTTGCPIHPRVFHLMDCSHCPQCRSTCLKYCFPTDEAKLSQI</sequence>
<organism evidence="1 2">
    <name type="scientific">Clavelina lepadiformis</name>
    <name type="common">Light-bulb sea squirt</name>
    <name type="synonym">Ascidia lepadiformis</name>
    <dbReference type="NCBI Taxonomy" id="159417"/>
    <lineage>
        <taxon>Eukaryota</taxon>
        <taxon>Metazoa</taxon>
        <taxon>Chordata</taxon>
        <taxon>Tunicata</taxon>
        <taxon>Ascidiacea</taxon>
        <taxon>Aplousobranchia</taxon>
        <taxon>Clavelinidae</taxon>
        <taxon>Clavelina</taxon>
    </lineage>
</organism>
<accession>A0ABP0FUU7</accession>
<evidence type="ECO:0000313" key="2">
    <source>
        <dbReference type="Proteomes" id="UP001642483"/>
    </source>
</evidence>
<dbReference type="EMBL" id="CAWYQH010000097">
    <property type="protein sequence ID" value="CAK8683372.1"/>
    <property type="molecule type" value="Genomic_DNA"/>
</dbReference>
<reference evidence="1 2" key="1">
    <citation type="submission" date="2024-02" db="EMBL/GenBank/DDBJ databases">
        <authorList>
            <person name="Daric V."/>
            <person name="Darras S."/>
        </authorList>
    </citation>
    <scope>NUCLEOTIDE SEQUENCE [LARGE SCALE GENOMIC DNA]</scope>
</reference>
<protein>
    <recommendedName>
        <fullName evidence="3">RING-type domain-containing protein</fullName>
    </recommendedName>
</protein>
<evidence type="ECO:0008006" key="3">
    <source>
        <dbReference type="Google" id="ProtNLM"/>
    </source>
</evidence>
<comment type="caution">
    <text evidence="1">The sequence shown here is derived from an EMBL/GenBank/DDBJ whole genome shotgun (WGS) entry which is preliminary data.</text>
</comment>
<gene>
    <name evidence="1" type="ORF">CVLEPA_LOCUS14453</name>
</gene>
<evidence type="ECO:0000313" key="1">
    <source>
        <dbReference type="EMBL" id="CAK8683372.1"/>
    </source>
</evidence>
<dbReference type="Proteomes" id="UP001642483">
    <property type="component" value="Unassembled WGS sequence"/>
</dbReference>
<proteinExistence type="predicted"/>